<accession>A0A6J7VSJ1</accession>
<name>A0A6J7VSJ1_9ZZZZ</name>
<dbReference type="AlphaFoldDB" id="A0A6J7VSJ1"/>
<organism evidence="1">
    <name type="scientific">freshwater metagenome</name>
    <dbReference type="NCBI Taxonomy" id="449393"/>
    <lineage>
        <taxon>unclassified sequences</taxon>
        <taxon>metagenomes</taxon>
        <taxon>ecological metagenomes</taxon>
    </lineage>
</organism>
<gene>
    <name evidence="1" type="ORF">UFOPK4410_00773</name>
</gene>
<sequence>MPCSSAAMIAKGLNVDPAKAIDWVASLNWRTK</sequence>
<protein>
    <submittedName>
        <fullName evidence="1">Unannotated protein</fullName>
    </submittedName>
</protein>
<evidence type="ECO:0000313" key="1">
    <source>
        <dbReference type="EMBL" id="CAB5116254.1"/>
    </source>
</evidence>
<proteinExistence type="predicted"/>
<reference evidence="1" key="1">
    <citation type="submission" date="2020-05" db="EMBL/GenBank/DDBJ databases">
        <authorList>
            <person name="Chiriac C."/>
            <person name="Salcher M."/>
            <person name="Ghai R."/>
            <person name="Kavagutti S V."/>
        </authorList>
    </citation>
    <scope>NUCLEOTIDE SEQUENCE</scope>
</reference>
<dbReference type="EMBL" id="CAFBRV010000067">
    <property type="protein sequence ID" value="CAB5116254.1"/>
    <property type="molecule type" value="Genomic_DNA"/>
</dbReference>